<keyword evidence="1" id="KW-0472">Membrane</keyword>
<keyword evidence="3" id="KW-1185">Reference proteome</keyword>
<sequence length="150" mass="16655">MQSKPKILVLKMRELVYTGIFLFLAVVLIVLLVLMFRTEKAPEKRTSISTERYTAGVYSSPVTLGDTVVDVTVTVDPDRIKAIDLNNLSETTSTMYPLIRPAVEELEAQILEKQSTKDITWEATGKYTAGILLNAIEKALDQAEGSVFSE</sequence>
<organism evidence="2 3">
    <name type="scientific">Fusicatenibacter faecihominis</name>
    <dbReference type="NCBI Taxonomy" id="2881276"/>
    <lineage>
        <taxon>Bacteria</taxon>
        <taxon>Bacillati</taxon>
        <taxon>Bacillota</taxon>
        <taxon>Clostridia</taxon>
        <taxon>Lachnospirales</taxon>
        <taxon>Lachnospiraceae</taxon>
        <taxon>Fusicatenibacter</taxon>
    </lineage>
</organism>
<gene>
    <name evidence="2" type="ORF">LKD71_08825</name>
</gene>
<evidence type="ECO:0000256" key="1">
    <source>
        <dbReference type="SAM" id="Phobius"/>
    </source>
</evidence>
<name>A0AAE3DSD1_9FIRM</name>
<proteinExistence type="predicted"/>
<evidence type="ECO:0000313" key="3">
    <source>
        <dbReference type="Proteomes" id="UP001197875"/>
    </source>
</evidence>
<comment type="caution">
    <text evidence="2">The sequence shown here is derived from an EMBL/GenBank/DDBJ whole genome shotgun (WGS) entry which is preliminary data.</text>
</comment>
<dbReference type="Proteomes" id="UP001197875">
    <property type="component" value="Unassembled WGS sequence"/>
</dbReference>
<dbReference type="RefSeq" id="WP_173740623.1">
    <property type="nucleotide sequence ID" value="NZ_JAJEPR010000012.1"/>
</dbReference>
<dbReference type="AlphaFoldDB" id="A0AAE3DSD1"/>
<protein>
    <recommendedName>
        <fullName evidence="4">FMN-binding domain-containing protein</fullName>
    </recommendedName>
</protein>
<keyword evidence="1" id="KW-0812">Transmembrane</keyword>
<keyword evidence="1" id="KW-1133">Transmembrane helix</keyword>
<reference evidence="2 3" key="1">
    <citation type="submission" date="2021-10" db="EMBL/GenBank/DDBJ databases">
        <title>Anaerobic single-cell dispensing facilitates the cultivation of human gut bacteria.</title>
        <authorList>
            <person name="Afrizal A."/>
        </authorList>
    </citation>
    <scope>NUCLEOTIDE SEQUENCE [LARGE SCALE GENOMIC DNA]</scope>
    <source>
        <strain evidence="2 3">CLA-AA-H277</strain>
    </source>
</reference>
<dbReference type="EMBL" id="JAJEPR010000012">
    <property type="protein sequence ID" value="MCC2189906.1"/>
    <property type="molecule type" value="Genomic_DNA"/>
</dbReference>
<feature type="transmembrane region" description="Helical" evidence="1">
    <location>
        <begin position="15"/>
        <end position="36"/>
    </location>
</feature>
<evidence type="ECO:0008006" key="4">
    <source>
        <dbReference type="Google" id="ProtNLM"/>
    </source>
</evidence>
<evidence type="ECO:0000313" key="2">
    <source>
        <dbReference type="EMBL" id="MCC2189906.1"/>
    </source>
</evidence>
<accession>A0AAE3DSD1</accession>